<proteinExistence type="predicted"/>
<name>A0A975K5I6_9SPHN</name>
<accession>A0A975K5I6</accession>
<dbReference type="RefSeq" id="WP_212608873.1">
    <property type="nucleotide sequence ID" value="NZ_CP073910.1"/>
</dbReference>
<keyword evidence="2" id="KW-1185">Reference proteome</keyword>
<dbReference type="KEGG" id="spph:KFK14_19625"/>
<protein>
    <submittedName>
        <fullName evidence="1">Uncharacterized protein</fullName>
    </submittedName>
</protein>
<evidence type="ECO:0000313" key="2">
    <source>
        <dbReference type="Proteomes" id="UP000681425"/>
    </source>
</evidence>
<reference evidence="1" key="1">
    <citation type="submission" date="2021-04" db="EMBL/GenBank/DDBJ databases">
        <title>Isolation of p-tert-butylphenol degrading bacteria Sphingobium phenoxybenzoativorans Tas13 from active sludge.</title>
        <authorList>
            <person name="Li Y."/>
        </authorList>
    </citation>
    <scope>NUCLEOTIDE SEQUENCE</scope>
    <source>
        <strain evidence="1">Tas13</strain>
    </source>
</reference>
<dbReference type="AlphaFoldDB" id="A0A975K5I6"/>
<dbReference type="EMBL" id="CP073910">
    <property type="protein sequence ID" value="QUT05183.1"/>
    <property type="molecule type" value="Genomic_DNA"/>
</dbReference>
<dbReference type="Proteomes" id="UP000681425">
    <property type="component" value="Chromosome"/>
</dbReference>
<sequence length="62" mass="6964">MTIWEEVHRGYGISYGPGVVRVRRPGETDPIDAAAYAEPGESRQDLRQKAKALIEADRARPR</sequence>
<gene>
    <name evidence="1" type="ORF">KFK14_19625</name>
</gene>
<organism evidence="1 2">
    <name type="scientific">Sphingobium phenoxybenzoativorans</name>
    <dbReference type="NCBI Taxonomy" id="1592790"/>
    <lineage>
        <taxon>Bacteria</taxon>
        <taxon>Pseudomonadati</taxon>
        <taxon>Pseudomonadota</taxon>
        <taxon>Alphaproteobacteria</taxon>
        <taxon>Sphingomonadales</taxon>
        <taxon>Sphingomonadaceae</taxon>
        <taxon>Sphingobium</taxon>
    </lineage>
</organism>
<evidence type="ECO:0000313" key="1">
    <source>
        <dbReference type="EMBL" id="QUT05183.1"/>
    </source>
</evidence>